<dbReference type="InterPro" id="IPR016167">
    <property type="entry name" value="FAD-bd_PCMH_sub1"/>
</dbReference>
<keyword evidence="6" id="KW-1185">Reference proteome</keyword>
<dbReference type="InterPro" id="IPR051312">
    <property type="entry name" value="Diverse_Substr_Oxidored"/>
</dbReference>
<dbReference type="Pfam" id="PF03450">
    <property type="entry name" value="CO_deh_flav_C"/>
    <property type="match status" value="1"/>
</dbReference>
<dbReference type="AlphaFoldDB" id="A0A7X0IDB6"/>
<proteinExistence type="predicted"/>
<dbReference type="InterPro" id="IPR036683">
    <property type="entry name" value="CO_DH_flav_C_dom_sf"/>
</dbReference>
<dbReference type="EMBL" id="JACHIU010000001">
    <property type="protein sequence ID" value="MBB6472900.1"/>
    <property type="molecule type" value="Genomic_DNA"/>
</dbReference>
<dbReference type="InterPro" id="IPR016166">
    <property type="entry name" value="FAD-bd_PCMH"/>
</dbReference>
<dbReference type="Gene3D" id="3.30.465.10">
    <property type="match status" value="1"/>
</dbReference>
<dbReference type="SUPFAM" id="SSF55447">
    <property type="entry name" value="CO dehydrogenase flavoprotein C-terminal domain-like"/>
    <property type="match status" value="1"/>
</dbReference>
<evidence type="ECO:0000313" key="5">
    <source>
        <dbReference type="EMBL" id="MBB6472900.1"/>
    </source>
</evidence>
<dbReference type="InterPro" id="IPR016169">
    <property type="entry name" value="FAD-bd_PCMH_sub2"/>
</dbReference>
<sequence>MKPPPFDYHAPRDLGEALAVLAEAGEHGKVLAGGQSLIPLMNMRLAAPEHLVDINRVAGLDGIEAGPDGVRVGALARHTAVERSEAAARRQPLLRTALRHVAHPVIRNRGTVVGSLVHADPSAELPAVLTLLGGTVRLARHGGTRRDVPAESFFTGPLESALEPGELAVSAFFPALGPRTGTAFHEVARRHGDYAMAGAAALVTLDDDQRIAQARAAFVSAGPVPVLLDLTEVCESRPAASVDWPAVERAVRDRLDPDADIHATAEYRRHLSGVLAARALRAAASVAAGEGHDG</sequence>
<reference evidence="5 6" key="1">
    <citation type="submission" date="2020-08" db="EMBL/GenBank/DDBJ databases">
        <title>Sequencing the genomes of 1000 actinobacteria strains.</title>
        <authorList>
            <person name="Klenk H.-P."/>
        </authorList>
    </citation>
    <scope>NUCLEOTIDE SEQUENCE [LARGE SCALE GENOMIC DNA]</scope>
    <source>
        <strain evidence="5 6">DSM 44936</strain>
    </source>
</reference>
<feature type="domain" description="FAD-binding PCMH-type" evidence="4">
    <location>
        <begin position="1"/>
        <end position="178"/>
    </location>
</feature>
<dbReference type="RefSeq" id="WP_184980300.1">
    <property type="nucleotide sequence ID" value="NZ_BAAALO010000001.1"/>
</dbReference>
<evidence type="ECO:0000259" key="4">
    <source>
        <dbReference type="PROSITE" id="PS51387"/>
    </source>
</evidence>
<dbReference type="InterPro" id="IPR002346">
    <property type="entry name" value="Mopterin_DH_FAD-bd"/>
</dbReference>
<evidence type="ECO:0000256" key="3">
    <source>
        <dbReference type="ARBA" id="ARBA00023002"/>
    </source>
</evidence>
<dbReference type="InterPro" id="IPR036318">
    <property type="entry name" value="FAD-bd_PCMH-like_sf"/>
</dbReference>
<dbReference type="PANTHER" id="PTHR42659:SF2">
    <property type="entry name" value="XANTHINE DEHYDROGENASE SUBUNIT C-RELATED"/>
    <property type="match status" value="1"/>
</dbReference>
<organism evidence="5 6">
    <name type="scientific">Sphaerisporangium rubeum</name>
    <dbReference type="NCBI Taxonomy" id="321317"/>
    <lineage>
        <taxon>Bacteria</taxon>
        <taxon>Bacillati</taxon>
        <taxon>Actinomycetota</taxon>
        <taxon>Actinomycetes</taxon>
        <taxon>Streptosporangiales</taxon>
        <taxon>Streptosporangiaceae</taxon>
        <taxon>Sphaerisporangium</taxon>
    </lineage>
</organism>
<dbReference type="GO" id="GO:0071949">
    <property type="term" value="F:FAD binding"/>
    <property type="evidence" value="ECO:0007669"/>
    <property type="project" value="InterPro"/>
</dbReference>
<evidence type="ECO:0000256" key="2">
    <source>
        <dbReference type="ARBA" id="ARBA00022827"/>
    </source>
</evidence>
<dbReference type="SMART" id="SM01092">
    <property type="entry name" value="CO_deh_flav_C"/>
    <property type="match status" value="1"/>
</dbReference>
<dbReference type="EC" id="1.2.7.4" evidence="5"/>
<keyword evidence="2" id="KW-0274">FAD</keyword>
<gene>
    <name evidence="5" type="ORF">BJ992_002331</name>
</gene>
<dbReference type="PROSITE" id="PS51387">
    <property type="entry name" value="FAD_PCMH"/>
    <property type="match status" value="1"/>
</dbReference>
<keyword evidence="1" id="KW-0285">Flavoprotein</keyword>
<dbReference type="Pfam" id="PF00941">
    <property type="entry name" value="FAD_binding_5"/>
    <property type="match status" value="1"/>
</dbReference>
<protein>
    <submittedName>
        <fullName evidence="5">Carbon-monoxide dehydrogenase medium subunit</fullName>
        <ecNumber evidence="5">1.2.7.4</ecNumber>
    </submittedName>
</protein>
<dbReference type="InterPro" id="IPR005107">
    <property type="entry name" value="CO_DH_flav_C"/>
</dbReference>
<evidence type="ECO:0000256" key="1">
    <source>
        <dbReference type="ARBA" id="ARBA00022630"/>
    </source>
</evidence>
<dbReference type="Gene3D" id="3.30.43.10">
    <property type="entry name" value="Uridine Diphospho-n-acetylenolpyruvylglucosamine Reductase, domain 2"/>
    <property type="match status" value="1"/>
</dbReference>
<dbReference type="SUPFAM" id="SSF56176">
    <property type="entry name" value="FAD-binding/transporter-associated domain-like"/>
    <property type="match status" value="1"/>
</dbReference>
<accession>A0A7X0IDB6</accession>
<comment type="caution">
    <text evidence="5">The sequence shown here is derived from an EMBL/GenBank/DDBJ whole genome shotgun (WGS) entry which is preliminary data.</text>
</comment>
<name>A0A7X0IDB6_9ACTN</name>
<dbReference type="Proteomes" id="UP000555564">
    <property type="component" value="Unassembled WGS sequence"/>
</dbReference>
<dbReference type="PANTHER" id="PTHR42659">
    <property type="entry name" value="XANTHINE DEHYDROGENASE SUBUNIT C-RELATED"/>
    <property type="match status" value="1"/>
</dbReference>
<keyword evidence="3 5" id="KW-0560">Oxidoreductase</keyword>
<dbReference type="GO" id="GO:0043885">
    <property type="term" value="F:anaerobic carbon-monoxide dehydrogenase activity"/>
    <property type="evidence" value="ECO:0007669"/>
    <property type="project" value="UniProtKB-EC"/>
</dbReference>
<dbReference type="Gene3D" id="3.30.390.50">
    <property type="entry name" value="CO dehydrogenase flavoprotein, C-terminal domain"/>
    <property type="match status" value="1"/>
</dbReference>
<evidence type="ECO:0000313" key="6">
    <source>
        <dbReference type="Proteomes" id="UP000555564"/>
    </source>
</evidence>